<feature type="region of interest" description="Disordered" evidence="1">
    <location>
        <begin position="65"/>
        <end position="99"/>
    </location>
</feature>
<feature type="region of interest" description="Disordered" evidence="1">
    <location>
        <begin position="26"/>
        <end position="52"/>
    </location>
</feature>
<feature type="domain" description="Reverse transcriptase" evidence="2">
    <location>
        <begin position="673"/>
        <end position="923"/>
    </location>
</feature>
<dbReference type="PROSITE" id="PS50878">
    <property type="entry name" value="RT_POL"/>
    <property type="match status" value="2"/>
</dbReference>
<evidence type="ECO:0000313" key="4">
    <source>
        <dbReference type="Proteomes" id="UP000663864"/>
    </source>
</evidence>
<evidence type="ECO:0000256" key="1">
    <source>
        <dbReference type="SAM" id="MobiDB-lite"/>
    </source>
</evidence>
<dbReference type="Pfam" id="PF26215">
    <property type="entry name" value="HTH_animal"/>
    <property type="match status" value="2"/>
</dbReference>
<organism evidence="3 4">
    <name type="scientific">Rotaria sordida</name>
    <dbReference type="NCBI Taxonomy" id="392033"/>
    <lineage>
        <taxon>Eukaryota</taxon>
        <taxon>Metazoa</taxon>
        <taxon>Spiralia</taxon>
        <taxon>Gnathifera</taxon>
        <taxon>Rotifera</taxon>
        <taxon>Eurotatoria</taxon>
        <taxon>Bdelloidea</taxon>
        <taxon>Philodinida</taxon>
        <taxon>Philodinidae</taxon>
        <taxon>Rotaria</taxon>
    </lineage>
</organism>
<comment type="caution">
    <text evidence="3">The sequence shown here is derived from an EMBL/GenBank/DDBJ whole genome shotgun (WGS) entry which is preliminary data.</text>
</comment>
<name>A0A815B7R0_9BILA</name>
<feature type="region of interest" description="Disordered" evidence="1">
    <location>
        <begin position="149"/>
        <end position="215"/>
    </location>
</feature>
<dbReference type="PANTHER" id="PTHR21301:SF10">
    <property type="entry name" value="REVERSE TRANSCRIPTASE DOMAIN-CONTAINING PROTEIN"/>
    <property type="match status" value="1"/>
</dbReference>
<feature type="compositionally biased region" description="Low complexity" evidence="1">
    <location>
        <begin position="40"/>
        <end position="52"/>
    </location>
</feature>
<feature type="compositionally biased region" description="Basic residues" evidence="1">
    <location>
        <begin position="85"/>
        <end position="99"/>
    </location>
</feature>
<feature type="domain" description="Reverse transcriptase" evidence="2">
    <location>
        <begin position="1148"/>
        <end position="1398"/>
    </location>
</feature>
<gene>
    <name evidence="3" type="ORF">ZHD862_LOCUS26358</name>
</gene>
<dbReference type="InterPro" id="IPR000477">
    <property type="entry name" value="RT_dom"/>
</dbReference>
<accession>A0A815B7R0</accession>
<reference evidence="3" key="1">
    <citation type="submission" date="2021-02" db="EMBL/GenBank/DDBJ databases">
        <authorList>
            <person name="Nowell W R."/>
        </authorList>
    </citation>
    <scope>NUCLEOTIDE SEQUENCE</scope>
</reference>
<feature type="region of interest" description="Disordered" evidence="1">
    <location>
        <begin position="1"/>
        <end position="20"/>
    </location>
</feature>
<protein>
    <recommendedName>
        <fullName evidence="2">Reverse transcriptase domain-containing protein</fullName>
    </recommendedName>
</protein>
<proteinExistence type="predicted"/>
<dbReference type="PANTHER" id="PTHR21301">
    <property type="entry name" value="REVERSE TRANSCRIPTASE"/>
    <property type="match status" value="1"/>
</dbReference>
<feature type="compositionally biased region" description="Polar residues" evidence="1">
    <location>
        <begin position="175"/>
        <end position="187"/>
    </location>
</feature>
<dbReference type="Proteomes" id="UP000663864">
    <property type="component" value="Unassembled WGS sequence"/>
</dbReference>
<feature type="compositionally biased region" description="Basic and acidic residues" evidence="1">
    <location>
        <begin position="1"/>
        <end position="12"/>
    </location>
</feature>
<evidence type="ECO:0000313" key="3">
    <source>
        <dbReference type="EMBL" id="CAF1269918.1"/>
    </source>
</evidence>
<dbReference type="EMBL" id="CAJNOT010001971">
    <property type="protein sequence ID" value="CAF1269918.1"/>
    <property type="molecule type" value="Genomic_DNA"/>
</dbReference>
<feature type="compositionally biased region" description="Polar residues" evidence="1">
    <location>
        <begin position="26"/>
        <end position="39"/>
    </location>
</feature>
<evidence type="ECO:0000259" key="2">
    <source>
        <dbReference type="PROSITE" id="PS50878"/>
    </source>
</evidence>
<dbReference type="InterPro" id="IPR058912">
    <property type="entry name" value="HTH_animal"/>
</dbReference>
<sequence>MSTNRNNEEQNDNRVGSWQNLALSAELASNQQQPACEQGQNRSQLEQREQLQSIQRQDQLQLVQRSLPHLQSRQGEPQQQQEKHKQQKKKCRGDRKRQRYRAKLRKRGLNDEEIANLEHNYSNINHGQEIQLSTIPDVDIELLVPTDKQKDMPENENVQQTKSVKRKRETRPVGITTSLSQMSISNLSKKRPRSTSMRRITEEKSVEETQSNNKPKYLKVPDQVFKDMLSKSLTDGNSIVEALDTPEKLEFVQHDFWQHYHTVCISEVIWSSPLTKDIAKENNLCRFKFKTKIQLEKHTKIIGTRLQEAENNLNSHQQQPINSSFDMNKLSTIITAFVRQGQHKLSAEYERKKLILQCDANDHRLIKAFYNLNPTENQIRSAKIIWQATKDKLQVEEQVAVLKQRIYTKRLPASFAILDHSIDNMENMLKQPALNQDKRATLSFRRLKTIAQFKYDMMVLAITTTEETVRCHASIIADEKKKLIDTTGGQVPIPKSLVQLMSAIAARQSNMGPKYVPPCQSRFSGPTVDKFVTREYDNIVQCFENGLKKNCISYSDPQAKDFFIAVENLIRRFYTTPLPPKLFARAQYEHRMIKSIQRQLKKSNVVLRITDKSKVFHLGCVYDYHQKALQYMHETNAYREITSGINPCQNHVQTVLALIDPMLKKREINLEIWKQYMRPNVTTTELAHLYFIPKPHKIGTPLRPIVSSIKAAATGVSHFLDILLRPMFNRVAKETIFLNGIDFVRQMETYRNSGRLLPTTLLVTFDVTNLYTMIPRDGAIIALQKFLYKHGENRRIHGMTIDTITRLARLVLDTNCFVYEKKYYQQIRGGAMGSPFTMTLANIYMWDWEHSLIEHQKIHKELYGRYIDDVFMTTNLPFDEINARLNIANQQDENIRITHTISSTVEFLDVLVENNQGQLRTSVFHKPAAEPYILPFLSDHPRHIHRSTVKSQLIRAARLCSHVEDFDKERLNIEFTLLLNDYPPRFISYHFKQFFKNNNASSLMEQLDEAMYGKLHRQLLLQPTRREKQQQQPLQEIMAINQNLLRRLHTNILPPKLLARAQYEHRIMKSTRRQLKKSNVIIRITDKSKVFHLGSVQDYHEEALQYMQDTNAYREITSDINPCHDHVQTVLALIDPMLKKREINLELWKQYMRPNPMTTELAHLYFIPKPHKIGTPLRPIVSSIKAAATGVSHFLDLLLRPMFNRVTKETTFINGIDFVRQMESYRDSGRLLPTTLFVTFDVSNLYTMIPRDGAIFALQKFLYKYAENRRVHGITIDTITRLARLVLDTNCFVYEKKYYQQIRGEAMGSPFTMTLANIYMWEWEHPLIEHQKMHNELYGRYIDDVFMTTNLSIDQIKARLNVAHEQDENIRITCTIGLTVEFLDVLVDNNQGQLKTSVHHKPAAEPYILPYLSDHPRHTHCSTVKSQLLRAARLCSHVEDFDTTGNTLTTLVIDI</sequence>